<dbReference type="RefSeq" id="WP_045463551.1">
    <property type="nucleotide sequence ID" value="NZ_BBLT01000004.1"/>
</dbReference>
<feature type="transmembrane region" description="Helical" evidence="1">
    <location>
        <begin position="126"/>
        <end position="147"/>
    </location>
</feature>
<feature type="transmembrane region" description="Helical" evidence="1">
    <location>
        <begin position="75"/>
        <end position="97"/>
    </location>
</feature>
<dbReference type="Proteomes" id="UP000030185">
    <property type="component" value="Unassembled WGS sequence"/>
</dbReference>
<accession>A0A098LGX0</accession>
<dbReference type="PANTHER" id="PTHR35519">
    <property type="entry name" value="MEMBRANE PROTEINS"/>
    <property type="match status" value="1"/>
</dbReference>
<evidence type="ECO:0008006" key="4">
    <source>
        <dbReference type="Google" id="ProtNLM"/>
    </source>
</evidence>
<keyword evidence="1" id="KW-0472">Membrane</keyword>
<evidence type="ECO:0000313" key="2">
    <source>
        <dbReference type="EMBL" id="GAL85278.1"/>
    </source>
</evidence>
<comment type="caution">
    <text evidence="2">The sequence shown here is derived from an EMBL/GenBank/DDBJ whole genome shotgun (WGS) entry which is preliminary data.</text>
</comment>
<keyword evidence="1" id="KW-0812">Transmembrane</keyword>
<dbReference type="InterPro" id="IPR025187">
    <property type="entry name" value="DUF4112"/>
</dbReference>
<proteinExistence type="predicted"/>
<sequence length="157" mass="17705">MIQNPNVAEVPNLIWVEKISNFLDSKFRIPGTKLRFGWDPLIGLIPGIGDFAGFVISAILMLYMTRYGASRKVVIVMSLNVLLDAMIGSIPFVGTLFDFGFKANKRNIELLKEHYYEGKHQGNGNGIVWTIMLALICLFALLLFSLYKLVSFIIQIF</sequence>
<keyword evidence="1" id="KW-1133">Transmembrane helix</keyword>
<keyword evidence="3" id="KW-1185">Reference proteome</keyword>
<dbReference type="eggNOG" id="ENOG5032RYR">
    <property type="taxonomic scope" value="Bacteria"/>
</dbReference>
<dbReference type="PANTHER" id="PTHR35519:SF2">
    <property type="entry name" value="PH DOMAIN PROTEIN"/>
    <property type="match status" value="1"/>
</dbReference>
<reference evidence="2 3" key="1">
    <citation type="submission" date="2014-09" db="EMBL/GenBank/DDBJ databases">
        <title>Sporocytophaga myxococcoides PG-01 genome sequencing.</title>
        <authorList>
            <person name="Liu L."/>
            <person name="Gao P.J."/>
            <person name="Chen G.J."/>
            <person name="Wang L.S."/>
        </authorList>
    </citation>
    <scope>NUCLEOTIDE SEQUENCE [LARGE SCALE GENOMIC DNA]</scope>
    <source>
        <strain evidence="2 3">PG-01</strain>
    </source>
</reference>
<protein>
    <recommendedName>
        <fullName evidence="4">DUF4112 domain-containing protein</fullName>
    </recommendedName>
</protein>
<evidence type="ECO:0000313" key="3">
    <source>
        <dbReference type="Proteomes" id="UP000030185"/>
    </source>
</evidence>
<feature type="transmembrane region" description="Helical" evidence="1">
    <location>
        <begin position="41"/>
        <end position="63"/>
    </location>
</feature>
<dbReference type="STRING" id="153721.MYP_2507"/>
<dbReference type="OrthoDB" id="513552at2"/>
<name>A0A098LGX0_9BACT</name>
<gene>
    <name evidence="2" type="ORF">MYP_2507</name>
</gene>
<evidence type="ECO:0000256" key="1">
    <source>
        <dbReference type="SAM" id="Phobius"/>
    </source>
</evidence>
<dbReference type="AlphaFoldDB" id="A0A098LGX0"/>
<dbReference type="Pfam" id="PF13430">
    <property type="entry name" value="DUF4112"/>
    <property type="match status" value="1"/>
</dbReference>
<organism evidence="2 3">
    <name type="scientific">Sporocytophaga myxococcoides</name>
    <dbReference type="NCBI Taxonomy" id="153721"/>
    <lineage>
        <taxon>Bacteria</taxon>
        <taxon>Pseudomonadati</taxon>
        <taxon>Bacteroidota</taxon>
        <taxon>Cytophagia</taxon>
        <taxon>Cytophagales</taxon>
        <taxon>Cytophagaceae</taxon>
        <taxon>Sporocytophaga</taxon>
    </lineage>
</organism>
<dbReference type="EMBL" id="BBLT01000004">
    <property type="protein sequence ID" value="GAL85278.1"/>
    <property type="molecule type" value="Genomic_DNA"/>
</dbReference>